<evidence type="ECO:0000259" key="2">
    <source>
        <dbReference type="Pfam" id="PF08818"/>
    </source>
</evidence>
<keyword evidence="4" id="KW-1185">Reference proteome</keyword>
<accession>A0A4Q7VGE0</accession>
<dbReference type="InterPro" id="IPR014922">
    <property type="entry name" value="YdhG-like"/>
</dbReference>
<dbReference type="AlphaFoldDB" id="A0A4Q7VGE0"/>
<feature type="domain" description="YdhG-like" evidence="2">
    <location>
        <begin position="81"/>
        <end position="175"/>
    </location>
</feature>
<dbReference type="Gene3D" id="3.90.1150.200">
    <property type="match status" value="1"/>
</dbReference>
<dbReference type="EMBL" id="SHKP01000007">
    <property type="protein sequence ID" value="RZT95096.1"/>
    <property type="molecule type" value="Genomic_DNA"/>
</dbReference>
<sequence length="183" mass="19535">MAAEPKATSAAHEEETVDTEAFKAPAKAAVVPKGRPAKKAKTAGAGEAGPVKLLAGGNPQIAKADGDAPVQAYIAAMPGWKRDLGQRLDALIVRNVPGVQKAVKWNSPFYGIEGQGWFLSFHVFTHYVKLSFFRGASLRPLPPGGTERSKDARWIDIREGDPLDEAQITAWVKQAAAAPGWIP</sequence>
<evidence type="ECO:0000313" key="4">
    <source>
        <dbReference type="Proteomes" id="UP000293671"/>
    </source>
</evidence>
<reference evidence="3 4" key="1">
    <citation type="submission" date="2019-02" db="EMBL/GenBank/DDBJ databases">
        <title>Genomic Encyclopedia of Type Strains, Phase IV (KMG-IV): sequencing the most valuable type-strain genomes for metagenomic binning, comparative biology and taxonomic classification.</title>
        <authorList>
            <person name="Goeker M."/>
        </authorList>
    </citation>
    <scope>NUCLEOTIDE SEQUENCE [LARGE SCALE GENOMIC DNA]</scope>
    <source>
        <strain evidence="3 4">DSM 19570</strain>
    </source>
</reference>
<dbReference type="Proteomes" id="UP000293671">
    <property type="component" value="Unassembled WGS sequence"/>
</dbReference>
<feature type="region of interest" description="Disordered" evidence="1">
    <location>
        <begin position="1"/>
        <end position="45"/>
    </location>
</feature>
<proteinExistence type="predicted"/>
<name>A0A4Q7VGE0_9BURK</name>
<dbReference type="RefSeq" id="WP_130433224.1">
    <property type="nucleotide sequence ID" value="NZ_SHKP01000007.1"/>
</dbReference>
<comment type="caution">
    <text evidence="3">The sequence shown here is derived from an EMBL/GenBank/DDBJ whole genome shotgun (WGS) entry which is preliminary data.</text>
</comment>
<organism evidence="3 4">
    <name type="scientific">Rivibacter subsaxonicus</name>
    <dbReference type="NCBI Taxonomy" id="457575"/>
    <lineage>
        <taxon>Bacteria</taxon>
        <taxon>Pseudomonadati</taxon>
        <taxon>Pseudomonadota</taxon>
        <taxon>Betaproteobacteria</taxon>
        <taxon>Burkholderiales</taxon>
        <taxon>Rivibacter</taxon>
    </lineage>
</organism>
<gene>
    <name evidence="3" type="ORF">EV670_2844</name>
</gene>
<evidence type="ECO:0000256" key="1">
    <source>
        <dbReference type="SAM" id="MobiDB-lite"/>
    </source>
</evidence>
<dbReference type="SUPFAM" id="SSF159888">
    <property type="entry name" value="YdhG-like"/>
    <property type="match status" value="1"/>
</dbReference>
<evidence type="ECO:0000313" key="3">
    <source>
        <dbReference type="EMBL" id="RZT95096.1"/>
    </source>
</evidence>
<dbReference type="Pfam" id="PF08818">
    <property type="entry name" value="DUF1801"/>
    <property type="match status" value="1"/>
</dbReference>
<dbReference type="OrthoDB" id="9811812at2"/>
<feature type="compositionally biased region" description="Low complexity" evidence="1">
    <location>
        <begin position="23"/>
        <end position="34"/>
    </location>
</feature>
<protein>
    <recommendedName>
        <fullName evidence="2">YdhG-like domain-containing protein</fullName>
    </recommendedName>
</protein>